<reference evidence="7" key="2">
    <citation type="submission" date="2022-06" db="UniProtKB">
        <authorList>
            <consortium name="EnsemblMetazoa"/>
        </authorList>
    </citation>
    <scope>IDENTIFICATION</scope>
</reference>
<feature type="domain" description="K Homology" evidence="6">
    <location>
        <begin position="508"/>
        <end position="575"/>
    </location>
</feature>
<evidence type="ECO:0000313" key="8">
    <source>
        <dbReference type="Proteomes" id="UP000007819"/>
    </source>
</evidence>
<feature type="compositionally biased region" description="Polar residues" evidence="5">
    <location>
        <begin position="989"/>
        <end position="1005"/>
    </location>
</feature>
<dbReference type="RefSeq" id="XP_001944158.2">
    <property type="nucleotide sequence ID" value="XM_001944123.5"/>
</dbReference>
<dbReference type="Gene3D" id="3.30.1370.10">
    <property type="entry name" value="K Homology domain, type 1"/>
    <property type="match status" value="6"/>
</dbReference>
<protein>
    <recommendedName>
        <fullName evidence="6">K Homology domain-containing protein</fullName>
    </recommendedName>
</protein>
<dbReference type="GO" id="GO:0003730">
    <property type="term" value="F:mRNA 3'-UTR binding"/>
    <property type="evidence" value="ECO:0007669"/>
    <property type="project" value="TreeGrafter"/>
</dbReference>
<feature type="compositionally biased region" description="Basic and acidic residues" evidence="5">
    <location>
        <begin position="1006"/>
        <end position="1020"/>
    </location>
</feature>
<dbReference type="GeneID" id="100160219"/>
<dbReference type="GO" id="GO:0048513">
    <property type="term" value="P:animal organ development"/>
    <property type="evidence" value="ECO:0007669"/>
    <property type="project" value="TreeGrafter"/>
</dbReference>
<dbReference type="PANTHER" id="PTHR10603:SF7">
    <property type="entry name" value="FRAGILE X MESSENGER RIBONUCLEOPROTEIN 1 HOMOLOG"/>
    <property type="match status" value="1"/>
</dbReference>
<dbReference type="InterPro" id="IPR040148">
    <property type="entry name" value="FMR1"/>
</dbReference>
<dbReference type="GO" id="GO:0005634">
    <property type="term" value="C:nucleus"/>
    <property type="evidence" value="ECO:0007669"/>
    <property type="project" value="TreeGrafter"/>
</dbReference>
<evidence type="ECO:0000256" key="4">
    <source>
        <dbReference type="PROSITE-ProRule" id="PRU00117"/>
    </source>
</evidence>
<feature type="region of interest" description="Disordered" evidence="5">
    <location>
        <begin position="988"/>
        <end position="1072"/>
    </location>
</feature>
<keyword evidence="2" id="KW-0770">Synapse</keyword>
<dbReference type="SMART" id="SM00322">
    <property type="entry name" value="KH"/>
    <property type="match status" value="5"/>
</dbReference>
<sequence>MDDIKVEVLFENGAYYEGFVTGVMEKEVLVSFPNNWYPETQFNHENVRLPLSDDQCSTEFIVNQEIEVKLVREPHYGWIKAVIKIISGNPPSQFVVQYFNSTVVEIVSPDKIRCSNINSHINGNTFYMFDIDVPEDVRETAKTNGIHKDFQKAIAASRVFYNPDRSVLSVISRSPLTSKRASMLADMHFRNLNQNVTVLMKTGKLAKQLKNSKQQFKSSSYTDEFNVCNNLIGLAIGTRGTNIKRARRIDGITNIELDKNTGVFKIYGENKDAVMKARGILEYKKEFLQVPRHFMGKVIGKNSRNIQDIVDKSRVIEVKIVGDDETQPTIPREEGQVPFMFVGTVERISNAKFLLEYHLERLKKLEPFSQEIIGMKQELCSNSPSQSVAKYFHSTVTEIVSPDEIKRSDSNGDTNYTFDIPVPEDVREFAKTNGIHKDFQKAIAASRVFYNPDRSVLSVISRSPLTSERALMLADMHFRNLNQNVMVLMKTGKLAKQLKNSKLQFTSSPYTDEFNVCNNLIGLAIGTRGTNIEQARRIDGITNIELDKNTGVFKIYGENKDAVMKARGILEYKEEFLQVPRHFMGKVIGKNISDIKDNIIENSGVIKIKIVGDDETQSTIPHEDGQVLFMVVGTVESISNAKVLLEYHLEHLKEREQIRKEIIRIKQVLCSNPLSQSVAKCFNSTATEIFLSDEIKCSDINGDTFYTLDIPVPENVREFATIDGIHNDLQKAIGALRVFYNPDHSVLSVISCSPLTSEKALMLADMHFRNLNKKVMLLKKTEELAKQLESSKLNITSSLYTDEFYVLNELMGLAIGTRGTNIERARGIDGIKNIELNNHTGVFKIYGDNHYALRKARRILEYRKEFLQVPRDFIGEVIGKNGSNIKDIIENSEVHRIEIDRDNELQPTIPCEEGHVCFVIVGTVKSISKAKALIENYYEHLKEPEQIRMEEQMGIVKEWLHSIHSTVPAYQDTVIPNYTMQRQIDRNFNADSENMNRDLSNSMGRESSRPRDTSGLDRGTKHVSYTKESSTSKFVDTHKDVNWVQPNQSSRSIIPPSDKDNTCDQSNWCTIS</sequence>
<dbReference type="GO" id="GO:0010494">
    <property type="term" value="C:cytoplasmic stress granule"/>
    <property type="evidence" value="ECO:0007669"/>
    <property type="project" value="UniProtKB-SubCell"/>
</dbReference>
<dbReference type="GO" id="GO:0098793">
    <property type="term" value="C:presynapse"/>
    <property type="evidence" value="ECO:0007669"/>
    <property type="project" value="GOC"/>
</dbReference>
<dbReference type="CDD" id="cd22427">
    <property type="entry name" value="KH_I_FMR1_FXR_rpt3"/>
    <property type="match status" value="1"/>
</dbReference>
<dbReference type="CDD" id="cd22426">
    <property type="entry name" value="KH_I_FMR1_FXR_rpt2"/>
    <property type="match status" value="3"/>
</dbReference>
<organism evidence="7 8">
    <name type="scientific">Acyrthosiphon pisum</name>
    <name type="common">Pea aphid</name>
    <dbReference type="NCBI Taxonomy" id="7029"/>
    <lineage>
        <taxon>Eukaryota</taxon>
        <taxon>Metazoa</taxon>
        <taxon>Ecdysozoa</taxon>
        <taxon>Arthropoda</taxon>
        <taxon>Hexapoda</taxon>
        <taxon>Insecta</taxon>
        <taxon>Pterygota</taxon>
        <taxon>Neoptera</taxon>
        <taxon>Paraneoptera</taxon>
        <taxon>Hemiptera</taxon>
        <taxon>Sternorrhyncha</taxon>
        <taxon>Aphidomorpha</taxon>
        <taxon>Aphidoidea</taxon>
        <taxon>Aphididae</taxon>
        <taxon>Macrosiphini</taxon>
        <taxon>Acyrthosiphon</taxon>
    </lineage>
</organism>
<dbReference type="SUPFAM" id="SSF54791">
    <property type="entry name" value="Eukaryotic type KH-domain (KH-domain type I)"/>
    <property type="match status" value="6"/>
</dbReference>
<evidence type="ECO:0000259" key="6">
    <source>
        <dbReference type="SMART" id="SM00322"/>
    </source>
</evidence>
<dbReference type="InterPro" id="IPR040472">
    <property type="entry name" value="FMRP_KH0"/>
</dbReference>
<dbReference type="Proteomes" id="UP000007819">
    <property type="component" value="Chromosome X"/>
</dbReference>
<dbReference type="GO" id="GO:0045727">
    <property type="term" value="P:positive regulation of translation"/>
    <property type="evidence" value="ECO:0007669"/>
    <property type="project" value="TreeGrafter"/>
</dbReference>
<dbReference type="InterPro" id="IPR041560">
    <property type="entry name" value="Tudor_FRM1"/>
</dbReference>
<keyword evidence="4" id="KW-0694">RNA-binding</keyword>
<dbReference type="GO" id="GO:0051028">
    <property type="term" value="P:mRNA transport"/>
    <property type="evidence" value="ECO:0007669"/>
    <property type="project" value="TreeGrafter"/>
</dbReference>
<dbReference type="GO" id="GO:0043488">
    <property type="term" value="P:regulation of mRNA stability"/>
    <property type="evidence" value="ECO:0007669"/>
    <property type="project" value="TreeGrafter"/>
</dbReference>
<dbReference type="InterPro" id="IPR004088">
    <property type="entry name" value="KH_dom_type_1"/>
</dbReference>
<dbReference type="GO" id="GO:0048170">
    <property type="term" value="P:positive regulation of long-term neuronal synaptic plasticity"/>
    <property type="evidence" value="ECO:0007669"/>
    <property type="project" value="TreeGrafter"/>
</dbReference>
<feature type="domain" description="K Homology" evidence="6">
    <location>
        <begin position="288"/>
        <end position="360"/>
    </location>
</feature>
<dbReference type="AlphaFoldDB" id="A0A8R1W0Y2"/>
<evidence type="ECO:0000256" key="1">
    <source>
        <dbReference type="ARBA" id="ARBA00004210"/>
    </source>
</evidence>
<dbReference type="KEGG" id="api:100160219"/>
<comment type="subcellular location">
    <subcellularLocation>
        <location evidence="1">Cytoplasm</location>
        <location evidence="1">Stress granule</location>
    </subcellularLocation>
    <subcellularLocation>
        <location evidence="3">Synapse</location>
    </subcellularLocation>
</comment>
<feature type="domain" description="K Homology" evidence="6">
    <location>
        <begin position="798"/>
        <end position="865"/>
    </location>
</feature>
<feature type="domain" description="K Homology" evidence="6">
    <location>
        <begin position="867"/>
        <end position="939"/>
    </location>
</feature>
<name>A0A8R1W0Y2_ACYPI</name>
<accession>A0A8R1W0Y2</accession>
<evidence type="ECO:0000256" key="2">
    <source>
        <dbReference type="ARBA" id="ARBA00023018"/>
    </source>
</evidence>
<dbReference type="GO" id="GO:0043005">
    <property type="term" value="C:neuron projection"/>
    <property type="evidence" value="ECO:0007669"/>
    <property type="project" value="TreeGrafter"/>
</dbReference>
<dbReference type="PROSITE" id="PS50084">
    <property type="entry name" value="KH_TYPE_1"/>
    <property type="match status" value="6"/>
</dbReference>
<dbReference type="OrthoDB" id="424249at2759"/>
<dbReference type="CDD" id="cd22425">
    <property type="entry name" value="KH_I_FMR1_FXR_rpt1"/>
    <property type="match status" value="3"/>
</dbReference>
<dbReference type="Pfam" id="PF18336">
    <property type="entry name" value="Tudor_FRX1"/>
    <property type="match status" value="1"/>
</dbReference>
<dbReference type="InterPro" id="IPR036612">
    <property type="entry name" value="KH_dom_type_1_sf"/>
</dbReference>
<dbReference type="CDD" id="cd20402">
    <property type="entry name" value="Tudor_Agenet_FMRP-like_rpt1"/>
    <property type="match status" value="1"/>
</dbReference>
<evidence type="ECO:0000256" key="5">
    <source>
        <dbReference type="SAM" id="MobiDB-lite"/>
    </source>
</evidence>
<dbReference type="Pfam" id="PF17904">
    <property type="entry name" value="KH_9"/>
    <property type="match status" value="3"/>
</dbReference>
<feature type="compositionally biased region" description="Polar residues" evidence="5">
    <location>
        <begin position="1063"/>
        <end position="1072"/>
    </location>
</feature>
<reference evidence="8" key="1">
    <citation type="submission" date="2010-06" db="EMBL/GenBank/DDBJ databases">
        <authorList>
            <person name="Jiang H."/>
            <person name="Abraham K."/>
            <person name="Ali S."/>
            <person name="Alsbrooks S.L."/>
            <person name="Anim B.N."/>
            <person name="Anosike U.S."/>
            <person name="Attaway T."/>
            <person name="Bandaranaike D.P."/>
            <person name="Battles P.K."/>
            <person name="Bell S.N."/>
            <person name="Bell A.V."/>
            <person name="Beltran B."/>
            <person name="Bickham C."/>
            <person name="Bustamante Y."/>
            <person name="Caleb T."/>
            <person name="Canada A."/>
            <person name="Cardenas V."/>
            <person name="Carter K."/>
            <person name="Chacko J."/>
            <person name="Chandrabose M.N."/>
            <person name="Chavez D."/>
            <person name="Chavez A."/>
            <person name="Chen L."/>
            <person name="Chu H.-S."/>
            <person name="Claassen K.J."/>
            <person name="Cockrell R."/>
            <person name="Collins M."/>
            <person name="Cooper J.A."/>
            <person name="Cree A."/>
            <person name="Curry S.M."/>
            <person name="Da Y."/>
            <person name="Dao M.D."/>
            <person name="Das B."/>
            <person name="Davila M.-L."/>
            <person name="Davy-Carroll L."/>
            <person name="Denson S."/>
            <person name="Dinh H."/>
            <person name="Ebong V.E."/>
            <person name="Edwards J.R."/>
            <person name="Egan A."/>
            <person name="El-Daye J."/>
            <person name="Escobedo L."/>
            <person name="Fernandez S."/>
            <person name="Fernando P.R."/>
            <person name="Flagg N."/>
            <person name="Forbes L.D."/>
            <person name="Fowler R.G."/>
            <person name="Fu Q."/>
            <person name="Gabisi R.A."/>
            <person name="Ganer J."/>
            <person name="Garbino Pronczuk A."/>
            <person name="Garcia R.M."/>
            <person name="Garner T."/>
            <person name="Garrett T.E."/>
            <person name="Gonzalez D.A."/>
            <person name="Hamid H."/>
            <person name="Hawkins E.S."/>
            <person name="Hirani K."/>
            <person name="Hogues M.E."/>
            <person name="Hollins B."/>
            <person name="Hsiao C.-H."/>
            <person name="Jabil R."/>
            <person name="James M.L."/>
            <person name="Jhangiani S.N."/>
            <person name="Johnson B."/>
            <person name="Johnson Q."/>
            <person name="Joshi V."/>
            <person name="Kalu J.B."/>
            <person name="Kam C."/>
            <person name="Kashfia A."/>
            <person name="Keebler J."/>
            <person name="Kisamo H."/>
            <person name="Kovar C.L."/>
            <person name="Lago L.A."/>
            <person name="Lai C.-Y."/>
            <person name="Laidlaw J."/>
            <person name="Lara F."/>
            <person name="Le T.-K."/>
            <person name="Lee S.L."/>
            <person name="Legall F.H."/>
            <person name="Lemon S.J."/>
            <person name="Lewis L.R."/>
            <person name="Li B."/>
            <person name="Liu Y."/>
            <person name="Liu Y.-S."/>
            <person name="Lopez J."/>
            <person name="Lozado R.J."/>
            <person name="Lu J."/>
            <person name="Madu R.C."/>
            <person name="Maheshwari M."/>
            <person name="Maheshwari R."/>
            <person name="Malloy K."/>
            <person name="Martinez E."/>
            <person name="Mathew T."/>
            <person name="Mercado I.C."/>
            <person name="Mercado C."/>
            <person name="Meyer B."/>
            <person name="Montgomery K."/>
            <person name="Morgan M.B."/>
            <person name="Munidasa M."/>
            <person name="Nazareth L.V."/>
            <person name="Nelson J."/>
            <person name="Ng B.M."/>
            <person name="Nguyen N.B."/>
            <person name="Nguyen P.Q."/>
            <person name="Nguyen T."/>
            <person name="Obregon M."/>
            <person name="Okwuonu G.O."/>
            <person name="Onwere C.G."/>
            <person name="Orozco G."/>
            <person name="Parra A."/>
            <person name="Patel S."/>
            <person name="Patil S."/>
            <person name="Perez A."/>
            <person name="Perez Y."/>
            <person name="Pham C."/>
            <person name="Primus E.L."/>
            <person name="Pu L.-L."/>
            <person name="Puazo M."/>
            <person name="Qin X."/>
            <person name="Quiroz J.B."/>
            <person name="Reese J."/>
            <person name="Richards S."/>
            <person name="Rives C.M."/>
            <person name="Robberts R."/>
            <person name="Ruiz S.J."/>
            <person name="Ruiz M.J."/>
            <person name="Santibanez J."/>
            <person name="Schneider B.W."/>
            <person name="Sisson I."/>
            <person name="Smith M."/>
            <person name="Sodergren E."/>
            <person name="Song X.-Z."/>
            <person name="Song B.B."/>
            <person name="Summersgill H."/>
            <person name="Thelus R."/>
            <person name="Thornton R.D."/>
            <person name="Trejos Z.Y."/>
            <person name="Usmani K."/>
            <person name="Vattathil S."/>
            <person name="Villasana D."/>
            <person name="Walker D.L."/>
            <person name="Wang S."/>
            <person name="Wang K."/>
            <person name="White C.S."/>
            <person name="Williams A.C."/>
            <person name="Williamson J."/>
            <person name="Wilson K."/>
            <person name="Woghiren I.O."/>
            <person name="Woodworth J.R."/>
            <person name="Worley K.C."/>
            <person name="Wright R.A."/>
            <person name="Wu W."/>
            <person name="Young L."/>
            <person name="Zhang L."/>
            <person name="Zhang J."/>
            <person name="Zhu Y."/>
            <person name="Muzny D.M."/>
            <person name="Weinstock G."/>
            <person name="Gibbs R.A."/>
        </authorList>
    </citation>
    <scope>NUCLEOTIDE SEQUENCE [LARGE SCALE GENOMIC DNA]</scope>
    <source>
        <strain evidence="8">LSR1</strain>
    </source>
</reference>
<dbReference type="GO" id="GO:0045182">
    <property type="term" value="F:translation regulator activity"/>
    <property type="evidence" value="ECO:0007669"/>
    <property type="project" value="TreeGrafter"/>
</dbReference>
<dbReference type="PANTHER" id="PTHR10603">
    <property type="entry name" value="FRAGILE X MENTAL RETARDATION SYNDROME-RELATED PROTEIN"/>
    <property type="match status" value="1"/>
</dbReference>
<dbReference type="GO" id="GO:0099577">
    <property type="term" value="P:regulation of translation at presynapse, modulating synaptic transmission"/>
    <property type="evidence" value="ECO:0007669"/>
    <property type="project" value="TreeGrafter"/>
</dbReference>
<evidence type="ECO:0000313" key="7">
    <source>
        <dbReference type="EnsemblMetazoa" id="XP_001944158.2"/>
    </source>
</evidence>
<dbReference type="EnsemblMetazoa" id="XM_001944123.5">
    <property type="protein sequence ID" value="XP_001944158.2"/>
    <property type="gene ID" value="LOC100160219"/>
</dbReference>
<dbReference type="InterPro" id="IPR004087">
    <property type="entry name" value="KH_dom"/>
</dbReference>
<dbReference type="Pfam" id="PF00013">
    <property type="entry name" value="KH_1"/>
    <property type="match status" value="2"/>
</dbReference>
<proteinExistence type="predicted"/>
<feature type="domain" description="K Homology" evidence="6">
    <location>
        <begin position="219"/>
        <end position="286"/>
    </location>
</feature>
<evidence type="ECO:0000256" key="3">
    <source>
        <dbReference type="ARBA" id="ARBA00034103"/>
    </source>
</evidence>
<dbReference type="FunFam" id="3.30.1370.10:FF:000054">
    <property type="entry name" value="Fragile X mental retardation protein 1"/>
    <property type="match status" value="1"/>
</dbReference>
<dbReference type="Gene3D" id="2.30.30.140">
    <property type="match status" value="2"/>
</dbReference>
<keyword evidence="8" id="KW-1185">Reference proteome</keyword>